<feature type="domain" description="Ribonucleotide reductase large subunit N-terminal" evidence="12">
    <location>
        <begin position="30"/>
        <end position="94"/>
    </location>
</feature>
<keyword evidence="7" id="KW-0215">Deoxyribonucleotide synthesis</keyword>
<comment type="cofactor">
    <cofactor evidence="1 11">
        <name>adenosylcob(III)alamin</name>
        <dbReference type="ChEBI" id="CHEBI:18408"/>
    </cofactor>
</comment>
<keyword evidence="5 11" id="KW-0547">Nucleotide-binding</keyword>
<evidence type="ECO:0000256" key="3">
    <source>
        <dbReference type="ARBA" id="ARBA00022628"/>
    </source>
</evidence>
<keyword evidence="15" id="KW-1185">Reference proteome</keyword>
<dbReference type="RefSeq" id="WP_345008052.1">
    <property type="nucleotide sequence ID" value="NZ_BAABCY010000105.1"/>
</dbReference>
<keyword evidence="3 11" id="KW-0846">Cobalamin</keyword>
<evidence type="ECO:0000256" key="2">
    <source>
        <dbReference type="ARBA" id="ARBA00007405"/>
    </source>
</evidence>
<dbReference type="Pfam" id="PF02867">
    <property type="entry name" value="Ribonuc_red_lgC"/>
    <property type="match status" value="1"/>
</dbReference>
<evidence type="ECO:0000313" key="15">
    <source>
        <dbReference type="Proteomes" id="UP001500954"/>
    </source>
</evidence>
<evidence type="ECO:0000256" key="10">
    <source>
        <dbReference type="ARBA" id="ARBA00047754"/>
    </source>
</evidence>
<sequence length="852" mass="96301">MPVETESVSKSKTYTQEEAFEASVAYFKGDDLAARVWINKYALKDSEGNLYEQTPNDMHRRIAKEIARIEKRYPNALTEDDVFNLIKDFRYIVPQGSPMAGIGNPYQTASLSNCFVIGNSGASDSYGGIMKIDQEQVQLMKRRGGVGHDLSHIRPKGSPVKNSALTSTGIVPFMERYSNSTREVAQDGRRGALMLSVSINHPDSEDFIDAKLEQGKVTGANVSVRIDDAFMEAIKSDTEYTQKYPIFSSAPKYTKSIKARKLWKKIVHNAWKSAEPGILFWDTIINESVPDCYADLGYNTVSTNPCGEIPLCPYDSCRLLAINLFSYVEEPFTKAAKFNFELFKKHVAIAQRIMDDIIDLELEKIDVILGKIEADPEMDDVKSIERNLWLNIKKKAEEGRRTGIGITAEGDMLAALGIKYGSEEGNAFSLQVHKTLCLEAYRASVYTAKERGAFAIFDSEREKANPFIQRIKEADEKLYYDMLEYGRRNIALLTIAPTGTTSLMTQTSSGIEPVFLPVYKRRRKVNPNDKNVRVDFVDEVGDSWEEYVVFHHRFKQWMDVNGIDTSKNFSQEELDDLIKQSPYFNATSNDVDWLSKVSMQGAIQKWVDHSISVTINLPSDVDEDLVGELYLKAWEVGCKGVTVYRDGSRSGVLISNEEKKEEKQQELLTAFPIKRPQTLEADVVRFQNNKEKWIAFIGLIEGKPYEIFTGLADDEDGILIPRWVDKGVIIKNRDEKGNSRYDFQYKNKRGYKTTIEGLSHKFNPEFWNYAKLISSTLRHGMPIDNIVELINSLQLDSESINTWKNGVGRALKRYVADGTKAKGHTCSNCNSENLIYQEGCLTCKDCGSSKCG</sequence>
<evidence type="ECO:0000256" key="8">
    <source>
        <dbReference type="ARBA" id="ARBA00023157"/>
    </source>
</evidence>
<dbReference type="PRINTS" id="PR01183">
    <property type="entry name" value="RIBORDTASEM1"/>
</dbReference>
<dbReference type="EC" id="1.17.4.1" evidence="11"/>
<evidence type="ECO:0000256" key="11">
    <source>
        <dbReference type="RuleBase" id="RU364064"/>
    </source>
</evidence>
<dbReference type="EMBL" id="BAABCY010000105">
    <property type="protein sequence ID" value="GAA3585548.1"/>
    <property type="molecule type" value="Genomic_DNA"/>
</dbReference>
<dbReference type="SUPFAM" id="SSF51998">
    <property type="entry name" value="PFL-like glycyl radical enzymes"/>
    <property type="match status" value="1"/>
</dbReference>
<comment type="function">
    <text evidence="11">Catalyzes the reduction of ribonucleotides to deoxyribonucleotides. May function to provide a pool of deoxyribonucleotide precursors for DNA repair during oxygen limitation and/or for immediate growth after restoration of oxygen.</text>
</comment>
<name>A0ABP6YKM9_9FLAO</name>
<dbReference type="Proteomes" id="UP001500954">
    <property type="component" value="Unassembled WGS sequence"/>
</dbReference>
<evidence type="ECO:0000256" key="5">
    <source>
        <dbReference type="ARBA" id="ARBA00022741"/>
    </source>
</evidence>
<evidence type="ECO:0000256" key="9">
    <source>
        <dbReference type="ARBA" id="ARBA00023285"/>
    </source>
</evidence>
<reference evidence="15" key="1">
    <citation type="journal article" date="2019" name="Int. J. Syst. Evol. Microbiol.">
        <title>The Global Catalogue of Microorganisms (GCM) 10K type strain sequencing project: providing services to taxonomists for standard genome sequencing and annotation.</title>
        <authorList>
            <consortium name="The Broad Institute Genomics Platform"/>
            <consortium name="The Broad Institute Genome Sequencing Center for Infectious Disease"/>
            <person name="Wu L."/>
            <person name="Ma J."/>
        </authorList>
    </citation>
    <scope>NUCLEOTIDE SEQUENCE [LARGE SCALE GENOMIC DNA]</scope>
    <source>
        <strain evidence="15">JCM 17111</strain>
    </source>
</reference>
<gene>
    <name evidence="14" type="ORF">GCM10022395_36960</name>
</gene>
<feature type="domain" description="Ribonucleotide reductase large subunit C-terminal" evidence="13">
    <location>
        <begin position="112"/>
        <end position="644"/>
    </location>
</feature>
<organism evidence="14 15">
    <name type="scientific">Snuella lapsa</name>
    <dbReference type="NCBI Taxonomy" id="870481"/>
    <lineage>
        <taxon>Bacteria</taxon>
        <taxon>Pseudomonadati</taxon>
        <taxon>Bacteroidota</taxon>
        <taxon>Flavobacteriia</taxon>
        <taxon>Flavobacteriales</taxon>
        <taxon>Flavobacteriaceae</taxon>
        <taxon>Snuella</taxon>
    </lineage>
</organism>
<evidence type="ECO:0000259" key="13">
    <source>
        <dbReference type="Pfam" id="PF02867"/>
    </source>
</evidence>
<accession>A0ABP6YKM9</accession>
<dbReference type="PANTHER" id="PTHR43371:SF1">
    <property type="entry name" value="RIBONUCLEOSIDE-DIPHOSPHATE REDUCTASE"/>
    <property type="match status" value="1"/>
</dbReference>
<evidence type="ECO:0000256" key="4">
    <source>
        <dbReference type="ARBA" id="ARBA00022634"/>
    </source>
</evidence>
<comment type="similarity">
    <text evidence="2 11">Belongs to the ribonucleoside diphosphate reductase class-2 family.</text>
</comment>
<dbReference type="InterPro" id="IPR000788">
    <property type="entry name" value="RNR_lg_C"/>
</dbReference>
<keyword evidence="4 11" id="KW-0237">DNA synthesis</keyword>
<dbReference type="InterPro" id="IPR050862">
    <property type="entry name" value="RdRp_reductase_class-2"/>
</dbReference>
<evidence type="ECO:0000259" key="12">
    <source>
        <dbReference type="Pfam" id="PF00317"/>
    </source>
</evidence>
<evidence type="ECO:0000256" key="1">
    <source>
        <dbReference type="ARBA" id="ARBA00001922"/>
    </source>
</evidence>
<proteinExistence type="inferred from homology"/>
<dbReference type="PANTHER" id="PTHR43371">
    <property type="entry name" value="VITAMIN B12-DEPENDENT RIBONUCLEOTIDE REDUCTASE"/>
    <property type="match status" value="1"/>
</dbReference>
<dbReference type="InterPro" id="IPR013344">
    <property type="entry name" value="RNR_NrdJ/NrdZ"/>
</dbReference>
<dbReference type="InterPro" id="IPR013509">
    <property type="entry name" value="RNR_lsu_N"/>
</dbReference>
<dbReference type="Pfam" id="PF00317">
    <property type="entry name" value="Ribonuc_red_lgN"/>
    <property type="match status" value="1"/>
</dbReference>
<evidence type="ECO:0000256" key="7">
    <source>
        <dbReference type="ARBA" id="ARBA00023116"/>
    </source>
</evidence>
<dbReference type="NCBIfam" id="TIGR02504">
    <property type="entry name" value="NrdJ_Z"/>
    <property type="match status" value="1"/>
</dbReference>
<protein>
    <recommendedName>
        <fullName evidence="11">Vitamin B12-dependent ribonucleotide reductase</fullName>
        <ecNumber evidence="11">1.17.4.1</ecNumber>
    </recommendedName>
</protein>
<keyword evidence="8" id="KW-1015">Disulfide bond</keyword>
<keyword evidence="9 11" id="KW-0170">Cobalt</keyword>
<comment type="catalytic activity">
    <reaction evidence="10 11">
        <text>a 2'-deoxyribonucleoside 5'-diphosphate + [thioredoxin]-disulfide + H2O = a ribonucleoside 5'-diphosphate + [thioredoxin]-dithiol</text>
        <dbReference type="Rhea" id="RHEA:23252"/>
        <dbReference type="Rhea" id="RHEA-COMP:10698"/>
        <dbReference type="Rhea" id="RHEA-COMP:10700"/>
        <dbReference type="ChEBI" id="CHEBI:15377"/>
        <dbReference type="ChEBI" id="CHEBI:29950"/>
        <dbReference type="ChEBI" id="CHEBI:50058"/>
        <dbReference type="ChEBI" id="CHEBI:57930"/>
        <dbReference type="ChEBI" id="CHEBI:73316"/>
        <dbReference type="EC" id="1.17.4.1"/>
    </reaction>
</comment>
<dbReference type="CDD" id="cd02888">
    <property type="entry name" value="RNR_II_dimer"/>
    <property type="match status" value="1"/>
</dbReference>
<evidence type="ECO:0000256" key="6">
    <source>
        <dbReference type="ARBA" id="ARBA00023002"/>
    </source>
</evidence>
<comment type="caution">
    <text evidence="14">The sequence shown here is derived from an EMBL/GenBank/DDBJ whole genome shotgun (WGS) entry which is preliminary data.</text>
</comment>
<keyword evidence="6 11" id="KW-0560">Oxidoreductase</keyword>
<evidence type="ECO:0000313" key="14">
    <source>
        <dbReference type="EMBL" id="GAA3585548.1"/>
    </source>
</evidence>
<dbReference type="Gene3D" id="3.20.70.20">
    <property type="match status" value="1"/>
</dbReference>